<organism evidence="3 4">
    <name type="scientific">Adiantum capillus-veneris</name>
    <name type="common">Maidenhair fern</name>
    <dbReference type="NCBI Taxonomy" id="13818"/>
    <lineage>
        <taxon>Eukaryota</taxon>
        <taxon>Viridiplantae</taxon>
        <taxon>Streptophyta</taxon>
        <taxon>Embryophyta</taxon>
        <taxon>Tracheophyta</taxon>
        <taxon>Polypodiopsida</taxon>
        <taxon>Polypodiidae</taxon>
        <taxon>Polypodiales</taxon>
        <taxon>Pteridineae</taxon>
        <taxon>Pteridaceae</taxon>
        <taxon>Vittarioideae</taxon>
        <taxon>Adiantum</taxon>
    </lineage>
</organism>
<dbReference type="Proteomes" id="UP000886520">
    <property type="component" value="Chromosome 19"/>
</dbReference>
<proteinExistence type="predicted"/>
<feature type="coiled-coil region" evidence="1">
    <location>
        <begin position="140"/>
        <end position="195"/>
    </location>
</feature>
<keyword evidence="1" id="KW-0175">Coiled coil</keyword>
<reference evidence="3" key="1">
    <citation type="submission" date="2021-01" db="EMBL/GenBank/DDBJ databases">
        <title>Adiantum capillus-veneris genome.</title>
        <authorList>
            <person name="Fang Y."/>
            <person name="Liao Q."/>
        </authorList>
    </citation>
    <scope>NUCLEOTIDE SEQUENCE</scope>
    <source>
        <strain evidence="3">H3</strain>
        <tissue evidence="3">Leaf</tissue>
    </source>
</reference>
<accession>A0A9D4Z8E3</accession>
<evidence type="ECO:0000256" key="1">
    <source>
        <dbReference type="SAM" id="Coils"/>
    </source>
</evidence>
<protein>
    <submittedName>
        <fullName evidence="3">Uncharacterized protein</fullName>
    </submittedName>
</protein>
<dbReference type="AlphaFoldDB" id="A0A9D4Z8E3"/>
<dbReference type="EMBL" id="JABFUD020000019">
    <property type="protein sequence ID" value="KAI5064675.1"/>
    <property type="molecule type" value="Genomic_DNA"/>
</dbReference>
<gene>
    <name evidence="3" type="ORF">GOP47_0019370</name>
</gene>
<feature type="compositionally biased region" description="Polar residues" evidence="2">
    <location>
        <begin position="1"/>
        <end position="20"/>
    </location>
</feature>
<sequence length="260" mass="30062">MTFPESSTSTKHVTPSQQLPSDHPFHELMAGSNQQHERIREYAKMGAAWLNASFSAQRDESLFQQFELHPRASATPSETTEMIDVNLTLAPPTTTTCPSKATYTTPIMATTPIESEDWEVELLQVMRKAKEAQKTTATRNRELVEVNQSLITENQRLAQEMEEAKVKMEAMQQQLQNIQQELQKEQAEHELTQKALKLSRRTNHRMYEVCDEVMQNRLSIPTFSRQTEGTSRLQSSDHYQLMLQEKLRLEREKSQRMEHG</sequence>
<feature type="region of interest" description="Disordered" evidence="2">
    <location>
        <begin position="1"/>
        <end position="25"/>
    </location>
</feature>
<comment type="caution">
    <text evidence="3">The sequence shown here is derived from an EMBL/GenBank/DDBJ whole genome shotgun (WGS) entry which is preliminary data.</text>
</comment>
<keyword evidence="4" id="KW-1185">Reference proteome</keyword>
<evidence type="ECO:0000313" key="4">
    <source>
        <dbReference type="Proteomes" id="UP000886520"/>
    </source>
</evidence>
<name>A0A9D4Z8E3_ADICA</name>
<evidence type="ECO:0000313" key="3">
    <source>
        <dbReference type="EMBL" id="KAI5064675.1"/>
    </source>
</evidence>
<evidence type="ECO:0000256" key="2">
    <source>
        <dbReference type="SAM" id="MobiDB-lite"/>
    </source>
</evidence>